<accession>A0A6H5HLP0</accession>
<feature type="non-terminal residue" evidence="2">
    <location>
        <position position="1"/>
    </location>
</feature>
<evidence type="ECO:0000256" key="1">
    <source>
        <dbReference type="SAM" id="MobiDB-lite"/>
    </source>
</evidence>
<sequence length="131" mass="14512">SCARVVYERIIPPFPLGAQTARPFRANHVNRITSGASALRSAGRLRRRDERLNGAGTAGPKDSTIESSTADGVLVKNWQSGLRSAESRTKLKLEALYLPVMPFPVTHPTFVRQLKREKDLNDSPRKPHLPS</sequence>
<dbReference type="AlphaFoldDB" id="A0A6H5HLP0"/>
<proteinExistence type="predicted"/>
<dbReference type="Proteomes" id="UP000479000">
    <property type="component" value="Unassembled WGS sequence"/>
</dbReference>
<evidence type="ECO:0000313" key="3">
    <source>
        <dbReference type="Proteomes" id="UP000479000"/>
    </source>
</evidence>
<gene>
    <name evidence="2" type="ORF">NTEN_LOCUS21667</name>
</gene>
<dbReference type="EMBL" id="CADCXU010031875">
    <property type="protein sequence ID" value="CAB0017712.1"/>
    <property type="molecule type" value="Genomic_DNA"/>
</dbReference>
<reference evidence="2 3" key="1">
    <citation type="submission" date="2020-02" db="EMBL/GenBank/DDBJ databases">
        <authorList>
            <person name="Ferguson B K."/>
        </authorList>
    </citation>
    <scope>NUCLEOTIDE SEQUENCE [LARGE SCALE GENOMIC DNA]</scope>
</reference>
<organism evidence="2 3">
    <name type="scientific">Nesidiocoris tenuis</name>
    <dbReference type="NCBI Taxonomy" id="355587"/>
    <lineage>
        <taxon>Eukaryota</taxon>
        <taxon>Metazoa</taxon>
        <taxon>Ecdysozoa</taxon>
        <taxon>Arthropoda</taxon>
        <taxon>Hexapoda</taxon>
        <taxon>Insecta</taxon>
        <taxon>Pterygota</taxon>
        <taxon>Neoptera</taxon>
        <taxon>Paraneoptera</taxon>
        <taxon>Hemiptera</taxon>
        <taxon>Heteroptera</taxon>
        <taxon>Panheteroptera</taxon>
        <taxon>Cimicomorpha</taxon>
        <taxon>Miridae</taxon>
        <taxon>Dicyphina</taxon>
        <taxon>Nesidiocoris</taxon>
    </lineage>
</organism>
<protein>
    <submittedName>
        <fullName evidence="2">Uncharacterized protein</fullName>
    </submittedName>
</protein>
<feature type="region of interest" description="Disordered" evidence="1">
    <location>
        <begin position="40"/>
        <end position="68"/>
    </location>
</feature>
<evidence type="ECO:0000313" key="2">
    <source>
        <dbReference type="EMBL" id="CAB0017712.1"/>
    </source>
</evidence>
<keyword evidence="3" id="KW-1185">Reference proteome</keyword>
<name>A0A6H5HLP0_9HEMI</name>